<organism evidence="1 2">
    <name type="scientific">Trichonephila inaurata madagascariensis</name>
    <dbReference type="NCBI Taxonomy" id="2747483"/>
    <lineage>
        <taxon>Eukaryota</taxon>
        <taxon>Metazoa</taxon>
        <taxon>Ecdysozoa</taxon>
        <taxon>Arthropoda</taxon>
        <taxon>Chelicerata</taxon>
        <taxon>Arachnida</taxon>
        <taxon>Araneae</taxon>
        <taxon>Araneomorphae</taxon>
        <taxon>Entelegynae</taxon>
        <taxon>Araneoidea</taxon>
        <taxon>Nephilidae</taxon>
        <taxon>Trichonephila</taxon>
        <taxon>Trichonephila inaurata</taxon>
    </lineage>
</organism>
<dbReference type="AlphaFoldDB" id="A0A8X6MFF5"/>
<keyword evidence="2" id="KW-1185">Reference proteome</keyword>
<protein>
    <submittedName>
        <fullName evidence="1">Putative RNA-directed DNA polymerase from transposon X-element</fullName>
    </submittedName>
</protein>
<dbReference type="GO" id="GO:0003964">
    <property type="term" value="F:RNA-directed DNA polymerase activity"/>
    <property type="evidence" value="ECO:0007669"/>
    <property type="project" value="UniProtKB-KW"/>
</dbReference>
<reference evidence="1" key="1">
    <citation type="submission" date="2020-08" db="EMBL/GenBank/DDBJ databases">
        <title>Multicomponent nature underlies the extraordinary mechanical properties of spider dragline silk.</title>
        <authorList>
            <person name="Kono N."/>
            <person name="Nakamura H."/>
            <person name="Mori M."/>
            <person name="Yoshida Y."/>
            <person name="Ohtoshi R."/>
            <person name="Malay A.D."/>
            <person name="Moran D.A.P."/>
            <person name="Tomita M."/>
            <person name="Numata K."/>
            <person name="Arakawa K."/>
        </authorList>
    </citation>
    <scope>NUCLEOTIDE SEQUENCE</scope>
</reference>
<evidence type="ECO:0000313" key="1">
    <source>
        <dbReference type="EMBL" id="GFS47040.1"/>
    </source>
</evidence>
<dbReference type="Proteomes" id="UP000886998">
    <property type="component" value="Unassembled WGS sequence"/>
</dbReference>
<keyword evidence="1" id="KW-0808">Transferase</keyword>
<sequence>MKRLHTKINFSFLAVVHSTRFQNSKISVKLSADEGQNPKAIVKLKKCFGRDELLVQIYVRDLLSIVVRNAVGRSKIDLKELYDLLENKLIALKSLGHTKKSWLNFWSH</sequence>
<dbReference type="EMBL" id="BMAV01026069">
    <property type="protein sequence ID" value="GFS47040.1"/>
    <property type="molecule type" value="Genomic_DNA"/>
</dbReference>
<comment type="caution">
    <text evidence="1">The sequence shown here is derived from an EMBL/GenBank/DDBJ whole genome shotgun (WGS) entry which is preliminary data.</text>
</comment>
<evidence type="ECO:0000313" key="2">
    <source>
        <dbReference type="Proteomes" id="UP000886998"/>
    </source>
</evidence>
<name>A0A8X6MFF5_9ARAC</name>
<keyword evidence="1" id="KW-0695">RNA-directed DNA polymerase</keyword>
<gene>
    <name evidence="1" type="primary">X975_15193</name>
    <name evidence="1" type="ORF">TNIN_385241</name>
</gene>
<accession>A0A8X6MFF5</accession>
<proteinExistence type="predicted"/>
<keyword evidence="1" id="KW-0548">Nucleotidyltransferase</keyword>